<feature type="compositionally biased region" description="Basic residues" evidence="1">
    <location>
        <begin position="24"/>
        <end position="42"/>
    </location>
</feature>
<accession>A0A091EVZ1</accession>
<feature type="non-terminal residue" evidence="3">
    <location>
        <position position="267"/>
    </location>
</feature>
<feature type="compositionally biased region" description="Polar residues" evidence="1">
    <location>
        <begin position="170"/>
        <end position="186"/>
    </location>
</feature>
<dbReference type="InterPro" id="IPR028030">
    <property type="entry name" value="DUF4592"/>
</dbReference>
<dbReference type="PANTHER" id="PTHR47743:SF1">
    <property type="entry name" value="CRACD-LIKE PROTEIN"/>
    <property type="match status" value="1"/>
</dbReference>
<feature type="region of interest" description="Disordered" evidence="1">
    <location>
        <begin position="126"/>
        <end position="217"/>
    </location>
</feature>
<sequence>MSSSRIMDSKMREAEGDGEDNSGKKKSKFKSFKKFFGKKKRKETSSSVSSSLKLCQSTSDVPASHDVRVSYDSEDELETHKGIMGSRALSHDSIFILETGQEPARPVRVFSQENVSDRIRALQLKLQPTMKLGPPPPFGLHAKRTEDAGTSSEDDGLPRSPPEISLLHESLNSGVKTRVSSSNGQLFTRHGSTKTGSPRTSDSTISPTANFDTPPELSAFLDSSAAKHKLLIKPRNQRSSRMRKFSQRTESESLTDLSCTPEEEEED</sequence>
<dbReference type="EMBL" id="KK718990">
    <property type="protein sequence ID" value="KFO60762.1"/>
    <property type="molecule type" value="Genomic_DNA"/>
</dbReference>
<feature type="domain" description="DUF4592" evidence="2">
    <location>
        <begin position="129"/>
        <end position="242"/>
    </location>
</feature>
<dbReference type="PANTHER" id="PTHR47743">
    <property type="entry name" value="KIAA1210 / KIAA1211 FAMILY MEMBER"/>
    <property type="match status" value="1"/>
</dbReference>
<dbReference type="InterPro" id="IPR026713">
    <property type="entry name" value="CRACD-like"/>
</dbReference>
<proteinExistence type="predicted"/>
<gene>
    <name evidence="3" type="ORF">N302_15231</name>
</gene>
<evidence type="ECO:0000256" key="1">
    <source>
        <dbReference type="SAM" id="MobiDB-lite"/>
    </source>
</evidence>
<feature type="compositionally biased region" description="Basic residues" evidence="1">
    <location>
        <begin position="229"/>
        <end position="246"/>
    </location>
</feature>
<feature type="compositionally biased region" description="Low complexity" evidence="1">
    <location>
        <begin position="45"/>
        <end position="59"/>
    </location>
</feature>
<protein>
    <submittedName>
        <fullName evidence="3">Uncharacterized protein KIAA1211-like</fullName>
    </submittedName>
</protein>
<feature type="region of interest" description="Disordered" evidence="1">
    <location>
        <begin position="229"/>
        <end position="267"/>
    </location>
</feature>
<keyword evidence="4" id="KW-1185">Reference proteome</keyword>
<reference evidence="3 4" key="1">
    <citation type="submission" date="2014-04" db="EMBL/GenBank/DDBJ databases">
        <title>Genome evolution of avian class.</title>
        <authorList>
            <person name="Zhang G."/>
            <person name="Li C."/>
        </authorList>
    </citation>
    <scope>NUCLEOTIDE SEQUENCE [LARGE SCALE GENOMIC DNA]</scope>
    <source>
        <strain evidence="3">BGI_N302</strain>
    </source>
</reference>
<evidence type="ECO:0000313" key="3">
    <source>
        <dbReference type="EMBL" id="KFO60762.1"/>
    </source>
</evidence>
<dbReference type="AlphaFoldDB" id="A0A091EVZ1"/>
<dbReference type="Pfam" id="PF15262">
    <property type="entry name" value="DUF4592"/>
    <property type="match status" value="1"/>
</dbReference>
<organism evidence="3 4">
    <name type="scientific">Corvus brachyrhynchos</name>
    <name type="common">American crow</name>
    <dbReference type="NCBI Taxonomy" id="85066"/>
    <lineage>
        <taxon>Eukaryota</taxon>
        <taxon>Metazoa</taxon>
        <taxon>Chordata</taxon>
        <taxon>Craniata</taxon>
        <taxon>Vertebrata</taxon>
        <taxon>Euteleostomi</taxon>
        <taxon>Archelosauria</taxon>
        <taxon>Archosauria</taxon>
        <taxon>Dinosauria</taxon>
        <taxon>Saurischia</taxon>
        <taxon>Theropoda</taxon>
        <taxon>Coelurosauria</taxon>
        <taxon>Aves</taxon>
        <taxon>Neognathae</taxon>
        <taxon>Neoaves</taxon>
        <taxon>Telluraves</taxon>
        <taxon>Australaves</taxon>
        <taxon>Passeriformes</taxon>
        <taxon>Corvoidea</taxon>
        <taxon>Corvidae</taxon>
        <taxon>Corvus</taxon>
    </lineage>
</organism>
<name>A0A091EVZ1_CORBR</name>
<evidence type="ECO:0000313" key="4">
    <source>
        <dbReference type="Proteomes" id="UP000052976"/>
    </source>
</evidence>
<feature type="region of interest" description="Disordered" evidence="1">
    <location>
        <begin position="1"/>
        <end position="67"/>
    </location>
</feature>
<feature type="compositionally biased region" description="Polar residues" evidence="1">
    <location>
        <begin position="193"/>
        <end position="211"/>
    </location>
</feature>
<evidence type="ECO:0000259" key="2">
    <source>
        <dbReference type="Pfam" id="PF15262"/>
    </source>
</evidence>
<dbReference type="STRING" id="85066.A0A091EVZ1"/>
<dbReference type="Proteomes" id="UP000052976">
    <property type="component" value="Unassembled WGS sequence"/>
</dbReference>